<comment type="caution">
    <text evidence="2">The sequence shown here is derived from an EMBL/GenBank/DDBJ whole genome shotgun (WGS) entry which is preliminary data.</text>
</comment>
<gene>
    <name evidence="2" type="ORF">SLEP1_g36357</name>
</gene>
<proteinExistence type="predicted"/>
<dbReference type="Proteomes" id="UP001054252">
    <property type="component" value="Unassembled WGS sequence"/>
</dbReference>
<protein>
    <recommendedName>
        <fullName evidence="4">RRM domain-containing protein</fullName>
    </recommendedName>
</protein>
<name>A0AAV5KR94_9ROSI</name>
<evidence type="ECO:0000313" key="2">
    <source>
        <dbReference type="EMBL" id="GKV27154.1"/>
    </source>
</evidence>
<evidence type="ECO:0000256" key="1">
    <source>
        <dbReference type="SAM" id="MobiDB-lite"/>
    </source>
</evidence>
<evidence type="ECO:0008006" key="4">
    <source>
        <dbReference type="Google" id="ProtNLM"/>
    </source>
</evidence>
<keyword evidence="3" id="KW-1185">Reference proteome</keyword>
<dbReference type="InterPro" id="IPR035979">
    <property type="entry name" value="RBD_domain_sf"/>
</dbReference>
<dbReference type="EMBL" id="BPVZ01000074">
    <property type="protein sequence ID" value="GKV27154.1"/>
    <property type="molecule type" value="Genomic_DNA"/>
</dbReference>
<dbReference type="SUPFAM" id="SSF54928">
    <property type="entry name" value="RNA-binding domain, RBD"/>
    <property type="match status" value="1"/>
</dbReference>
<organism evidence="2 3">
    <name type="scientific">Rubroshorea leprosula</name>
    <dbReference type="NCBI Taxonomy" id="152421"/>
    <lineage>
        <taxon>Eukaryota</taxon>
        <taxon>Viridiplantae</taxon>
        <taxon>Streptophyta</taxon>
        <taxon>Embryophyta</taxon>
        <taxon>Tracheophyta</taxon>
        <taxon>Spermatophyta</taxon>
        <taxon>Magnoliopsida</taxon>
        <taxon>eudicotyledons</taxon>
        <taxon>Gunneridae</taxon>
        <taxon>Pentapetalae</taxon>
        <taxon>rosids</taxon>
        <taxon>malvids</taxon>
        <taxon>Malvales</taxon>
        <taxon>Dipterocarpaceae</taxon>
        <taxon>Rubroshorea</taxon>
    </lineage>
</organism>
<feature type="compositionally biased region" description="Basic and acidic residues" evidence="1">
    <location>
        <begin position="127"/>
        <end position="149"/>
    </location>
</feature>
<feature type="region of interest" description="Disordered" evidence="1">
    <location>
        <begin position="124"/>
        <end position="162"/>
    </location>
</feature>
<dbReference type="GO" id="GO:0003676">
    <property type="term" value="F:nucleic acid binding"/>
    <property type="evidence" value="ECO:0007669"/>
    <property type="project" value="InterPro"/>
</dbReference>
<accession>A0AAV5KR94</accession>
<sequence>MERTDNTGQRVVTAQREKQEMEIRGLGKAGKQQAQDGSWGMGVLAIYNPQRRSKSGNRFGFVRFRDVKWVKELESQLDQIWIEGRKLWVNVAKYPEEKSEKVERRRVSGIATVVQGKTYADAVKGQQVDKPREARGHEFVARANTDLEKHHSRRNPKQQESK</sequence>
<reference evidence="2 3" key="1">
    <citation type="journal article" date="2021" name="Commun. Biol.">
        <title>The genome of Shorea leprosula (Dipterocarpaceae) highlights the ecological relevance of drought in aseasonal tropical rainforests.</title>
        <authorList>
            <person name="Ng K.K.S."/>
            <person name="Kobayashi M.J."/>
            <person name="Fawcett J.A."/>
            <person name="Hatakeyama M."/>
            <person name="Paape T."/>
            <person name="Ng C.H."/>
            <person name="Ang C.C."/>
            <person name="Tnah L.H."/>
            <person name="Lee C.T."/>
            <person name="Nishiyama T."/>
            <person name="Sese J."/>
            <person name="O'Brien M.J."/>
            <person name="Copetti D."/>
            <person name="Mohd Noor M.I."/>
            <person name="Ong R.C."/>
            <person name="Putra M."/>
            <person name="Sireger I.Z."/>
            <person name="Indrioko S."/>
            <person name="Kosugi Y."/>
            <person name="Izuno A."/>
            <person name="Isagi Y."/>
            <person name="Lee S.L."/>
            <person name="Shimizu K.K."/>
        </authorList>
    </citation>
    <scope>NUCLEOTIDE SEQUENCE [LARGE SCALE GENOMIC DNA]</scope>
    <source>
        <strain evidence="2">214</strain>
    </source>
</reference>
<evidence type="ECO:0000313" key="3">
    <source>
        <dbReference type="Proteomes" id="UP001054252"/>
    </source>
</evidence>
<dbReference type="AlphaFoldDB" id="A0AAV5KR94"/>